<feature type="region of interest" description="Disordered" evidence="1">
    <location>
        <begin position="1"/>
        <end position="32"/>
    </location>
</feature>
<dbReference type="Gene3D" id="1.25.10.10">
    <property type="entry name" value="Leucine-rich Repeat Variant"/>
    <property type="match status" value="1"/>
</dbReference>
<keyword evidence="3" id="KW-1185">Reference proteome</keyword>
<feature type="compositionally biased region" description="Polar residues" evidence="1">
    <location>
        <begin position="483"/>
        <end position="495"/>
    </location>
</feature>
<feature type="compositionally biased region" description="Polar residues" evidence="1">
    <location>
        <begin position="448"/>
        <end position="457"/>
    </location>
</feature>
<feature type="compositionally biased region" description="Basic and acidic residues" evidence="1">
    <location>
        <begin position="496"/>
        <end position="531"/>
    </location>
</feature>
<feature type="region of interest" description="Disordered" evidence="1">
    <location>
        <begin position="364"/>
        <end position="398"/>
    </location>
</feature>
<dbReference type="InterPro" id="IPR011989">
    <property type="entry name" value="ARM-like"/>
</dbReference>
<dbReference type="SUPFAM" id="SSF48371">
    <property type="entry name" value="ARM repeat"/>
    <property type="match status" value="1"/>
</dbReference>
<feature type="compositionally biased region" description="Basic and acidic residues" evidence="1">
    <location>
        <begin position="368"/>
        <end position="382"/>
    </location>
</feature>
<organism evidence="2 3">
    <name type="scientific">Popillia japonica</name>
    <name type="common">Japanese beetle</name>
    <dbReference type="NCBI Taxonomy" id="7064"/>
    <lineage>
        <taxon>Eukaryota</taxon>
        <taxon>Metazoa</taxon>
        <taxon>Ecdysozoa</taxon>
        <taxon>Arthropoda</taxon>
        <taxon>Hexapoda</taxon>
        <taxon>Insecta</taxon>
        <taxon>Pterygota</taxon>
        <taxon>Neoptera</taxon>
        <taxon>Endopterygota</taxon>
        <taxon>Coleoptera</taxon>
        <taxon>Polyphaga</taxon>
        <taxon>Scarabaeiformia</taxon>
        <taxon>Scarabaeidae</taxon>
        <taxon>Rutelinae</taxon>
        <taxon>Popillia</taxon>
    </lineage>
</organism>
<accession>A0AAW1JGH3</accession>
<proteinExistence type="predicted"/>
<feature type="region of interest" description="Disordered" evidence="1">
    <location>
        <begin position="448"/>
        <end position="584"/>
    </location>
</feature>
<dbReference type="InterPro" id="IPR016024">
    <property type="entry name" value="ARM-type_fold"/>
</dbReference>
<name>A0AAW1JGH3_POPJA</name>
<comment type="caution">
    <text evidence="2">The sequence shown here is derived from an EMBL/GenBank/DDBJ whole genome shotgun (WGS) entry which is preliminary data.</text>
</comment>
<protein>
    <submittedName>
        <fullName evidence="2">Uncharacterized protein</fullName>
    </submittedName>
</protein>
<feature type="compositionally biased region" description="Basic and acidic residues" evidence="1">
    <location>
        <begin position="543"/>
        <end position="559"/>
    </location>
</feature>
<feature type="compositionally biased region" description="Polar residues" evidence="1">
    <location>
        <begin position="388"/>
        <end position="397"/>
    </location>
</feature>
<dbReference type="AlphaFoldDB" id="A0AAW1JGH3"/>
<dbReference type="EMBL" id="JASPKY010000388">
    <property type="protein sequence ID" value="KAK9702630.1"/>
    <property type="molecule type" value="Genomic_DNA"/>
</dbReference>
<evidence type="ECO:0000313" key="3">
    <source>
        <dbReference type="Proteomes" id="UP001458880"/>
    </source>
</evidence>
<gene>
    <name evidence="2" type="ORF">QE152_g29830</name>
</gene>
<sequence>MMKYTETSTSSSSSTFEQNSKSAEEVIEKTPASSAKDGNISLTRLWELVVRSKKIPDDLDLDAFFAAINQRLRNPEWVVRQHALRVLVDFIPLVDKEGLDTKVESILSELVRNLGHVGPAVRKAAVDTLKTYLNYSNKSNSTLKELISKGVENAQQNKVDSNITLGIIVATPFLINPKITTDVIRYIVDVLLEKIEKAIHQESILRTLLRIKGIIGTNKFEEVIQSHKSRRTFEMLCDLYNLPEPSLNVSVGDMFCATDNKHFWNDYNQNLVNSSIETCTTDCDINNHDSAVEDKVILETEIKLDAGAAITMKIHEESRQNSTNETSDSEEDTTTRGIRTFKVLTDSDDDYEIVRRTPRRVRFGGEIVKMRTPDSDSNHQSDDPSDDPTLSINTHRSNPVIEIHYKKTTKTITKKSHIPVAVFSKNKATQSEPSSPKTAKVASKLYKSSPNLNNPIQDHSHELTKSTSRIPTRSPNEHGKLKTGNTKIKVSSNSTSKEKTNQKMKLNKEKSVEMKKPESKDKEDDQVKSKEIIPSPQQVTSKVKNENSEKDVSAIELHPKQNPQTLVNHDKNKLKPSKSIPQRRNSRDIELYSPIPVHNEIEVFHNLTRSPERKQSAKLDEESSAYRHITTADDVLLTKTTQPTEVHEDRRVRTADVADRATNKTTNNQLVFINNYNSFHVYNNGSAGRHYTGTGDPPIPTRDNGECLTCSSSGSDIVADRNGYEAIGELSERILIDIQSRTRIEFLEKEKRRNNLIISGLKIETEKTEERKAEINGFMRRELNVEIQKFIRDRAREERQRGKSVIVKYQRLIIDGKQWKWNTNRDALEPVKDTQTPKSTNSKN</sequence>
<dbReference type="Proteomes" id="UP001458880">
    <property type="component" value="Unassembled WGS sequence"/>
</dbReference>
<feature type="region of interest" description="Disordered" evidence="1">
    <location>
        <begin position="315"/>
        <end position="336"/>
    </location>
</feature>
<evidence type="ECO:0000313" key="2">
    <source>
        <dbReference type="EMBL" id="KAK9702630.1"/>
    </source>
</evidence>
<reference evidence="2 3" key="1">
    <citation type="journal article" date="2024" name="BMC Genomics">
        <title>De novo assembly and annotation of Popillia japonica's genome with initial clues to its potential as an invasive pest.</title>
        <authorList>
            <person name="Cucini C."/>
            <person name="Boschi S."/>
            <person name="Funari R."/>
            <person name="Cardaioli E."/>
            <person name="Iannotti N."/>
            <person name="Marturano G."/>
            <person name="Paoli F."/>
            <person name="Bruttini M."/>
            <person name="Carapelli A."/>
            <person name="Frati F."/>
            <person name="Nardi F."/>
        </authorList>
    </citation>
    <scope>NUCLEOTIDE SEQUENCE [LARGE SCALE GENOMIC DNA]</scope>
    <source>
        <strain evidence="2">DMR45628</strain>
    </source>
</reference>
<feature type="compositionally biased region" description="Polar residues" evidence="1">
    <location>
        <begin position="465"/>
        <end position="474"/>
    </location>
</feature>
<evidence type="ECO:0000256" key="1">
    <source>
        <dbReference type="SAM" id="MobiDB-lite"/>
    </source>
</evidence>